<evidence type="ECO:0000313" key="6">
    <source>
        <dbReference type="Proteomes" id="UP000053240"/>
    </source>
</evidence>
<dbReference type="EMBL" id="KQ460650">
    <property type="protein sequence ID" value="KPJ13108.1"/>
    <property type="molecule type" value="Genomic_DNA"/>
</dbReference>
<dbReference type="Proteomes" id="UP000053240">
    <property type="component" value="Unassembled WGS sequence"/>
</dbReference>
<accession>A0A0N1IPA1</accession>
<proteinExistence type="predicted"/>
<dbReference type="InterPro" id="IPR007588">
    <property type="entry name" value="Znf_FLYWCH"/>
</dbReference>
<organism evidence="5 6">
    <name type="scientific">Papilio machaon</name>
    <name type="common">Old World swallowtail butterfly</name>
    <dbReference type="NCBI Taxonomy" id="76193"/>
    <lineage>
        <taxon>Eukaryota</taxon>
        <taxon>Metazoa</taxon>
        <taxon>Ecdysozoa</taxon>
        <taxon>Arthropoda</taxon>
        <taxon>Hexapoda</taxon>
        <taxon>Insecta</taxon>
        <taxon>Pterygota</taxon>
        <taxon>Neoptera</taxon>
        <taxon>Endopterygota</taxon>
        <taxon>Lepidoptera</taxon>
        <taxon>Glossata</taxon>
        <taxon>Ditrysia</taxon>
        <taxon>Papilionoidea</taxon>
        <taxon>Papilionidae</taxon>
        <taxon>Papilioninae</taxon>
        <taxon>Papilio</taxon>
    </lineage>
</organism>
<protein>
    <recommendedName>
        <fullName evidence="4">FLYWCH-type domain-containing protein</fullName>
    </recommendedName>
</protein>
<reference evidence="5 6" key="1">
    <citation type="journal article" date="2015" name="Nat. Commun.">
        <title>Outbred genome sequencing and CRISPR/Cas9 gene editing in butterflies.</title>
        <authorList>
            <person name="Li X."/>
            <person name="Fan D."/>
            <person name="Zhang W."/>
            <person name="Liu G."/>
            <person name="Zhang L."/>
            <person name="Zhao L."/>
            <person name="Fang X."/>
            <person name="Chen L."/>
            <person name="Dong Y."/>
            <person name="Chen Y."/>
            <person name="Ding Y."/>
            <person name="Zhao R."/>
            <person name="Feng M."/>
            <person name="Zhu Y."/>
            <person name="Feng Y."/>
            <person name="Jiang X."/>
            <person name="Zhu D."/>
            <person name="Xiang H."/>
            <person name="Feng X."/>
            <person name="Li S."/>
            <person name="Wang J."/>
            <person name="Zhang G."/>
            <person name="Kronforst M.R."/>
            <person name="Wang W."/>
        </authorList>
    </citation>
    <scope>NUCLEOTIDE SEQUENCE [LARGE SCALE GENOMIC DNA]</scope>
    <source>
        <strain evidence="5">Ya'a_city_454_Pm</strain>
        <tissue evidence="5">Whole body</tissue>
    </source>
</reference>
<gene>
    <name evidence="5" type="ORF">RR48_05217</name>
</gene>
<keyword evidence="2" id="KW-0863">Zinc-finger</keyword>
<keyword evidence="3" id="KW-0862">Zinc</keyword>
<evidence type="ECO:0000256" key="3">
    <source>
        <dbReference type="ARBA" id="ARBA00022833"/>
    </source>
</evidence>
<dbReference type="AlphaFoldDB" id="A0A0N1IPA1"/>
<evidence type="ECO:0000256" key="1">
    <source>
        <dbReference type="ARBA" id="ARBA00022723"/>
    </source>
</evidence>
<dbReference type="Pfam" id="PF04500">
    <property type="entry name" value="FLYWCH"/>
    <property type="match status" value="1"/>
</dbReference>
<dbReference type="InParanoid" id="A0A0N1IPA1"/>
<evidence type="ECO:0000256" key="2">
    <source>
        <dbReference type="ARBA" id="ARBA00022771"/>
    </source>
</evidence>
<feature type="domain" description="FLYWCH-type" evidence="4">
    <location>
        <begin position="1"/>
        <end position="50"/>
    </location>
</feature>
<keyword evidence="6" id="KW-1185">Reference proteome</keyword>
<evidence type="ECO:0000259" key="4">
    <source>
        <dbReference type="Pfam" id="PF04500"/>
    </source>
</evidence>
<keyword evidence="1" id="KW-0479">Metal-binding</keyword>
<sequence>MFNEYTFFKSGPVRAGGSRYTCPFVHKGCKAHVHISKDDVIMLAVVEHNHEPTKYLRTKSGLYMKI</sequence>
<evidence type="ECO:0000313" key="5">
    <source>
        <dbReference type="EMBL" id="KPJ13108.1"/>
    </source>
</evidence>
<dbReference type="GO" id="GO:0008270">
    <property type="term" value="F:zinc ion binding"/>
    <property type="evidence" value="ECO:0007669"/>
    <property type="project" value="UniProtKB-KW"/>
</dbReference>
<name>A0A0N1IPA1_PAPMA</name>
<dbReference type="Gene3D" id="2.20.25.240">
    <property type="match status" value="1"/>
</dbReference>